<organism evidence="7 8">
    <name type="scientific">Gordonia insulae</name>
    <dbReference type="NCBI Taxonomy" id="2420509"/>
    <lineage>
        <taxon>Bacteria</taxon>
        <taxon>Bacillati</taxon>
        <taxon>Actinomycetota</taxon>
        <taxon>Actinomycetes</taxon>
        <taxon>Mycobacteriales</taxon>
        <taxon>Gordoniaceae</taxon>
        <taxon>Gordonia</taxon>
    </lineage>
</organism>
<evidence type="ECO:0000256" key="1">
    <source>
        <dbReference type="ARBA" id="ARBA00004141"/>
    </source>
</evidence>
<reference evidence="7 8" key="1">
    <citation type="submission" date="2018-11" db="EMBL/GenBank/DDBJ databases">
        <title>Gordonia insulae sp. nov., isolated from an island soil.</title>
        <authorList>
            <person name="Kim Y.S."/>
            <person name="Kim S.B."/>
        </authorList>
    </citation>
    <scope>NUCLEOTIDE SEQUENCE [LARGE SCALE GENOMIC DNA]</scope>
    <source>
        <strain evidence="7 8">MMS17-SY073</strain>
    </source>
</reference>
<evidence type="ECO:0000313" key="8">
    <source>
        <dbReference type="Proteomes" id="UP000271469"/>
    </source>
</evidence>
<feature type="transmembrane region" description="Helical" evidence="5">
    <location>
        <begin position="138"/>
        <end position="156"/>
    </location>
</feature>
<keyword evidence="2 5" id="KW-0812">Transmembrane</keyword>
<feature type="transmembrane region" description="Helical" evidence="5">
    <location>
        <begin position="91"/>
        <end position="107"/>
    </location>
</feature>
<evidence type="ECO:0000256" key="3">
    <source>
        <dbReference type="ARBA" id="ARBA00022989"/>
    </source>
</evidence>
<feature type="transmembrane region" description="Helical" evidence="5">
    <location>
        <begin position="301"/>
        <end position="317"/>
    </location>
</feature>
<feature type="domain" description="Integral membrane bound transporter" evidence="6">
    <location>
        <begin position="243"/>
        <end position="367"/>
    </location>
</feature>
<evidence type="ECO:0000256" key="5">
    <source>
        <dbReference type="SAM" id="Phobius"/>
    </source>
</evidence>
<dbReference type="GO" id="GO:0016020">
    <property type="term" value="C:membrane"/>
    <property type="evidence" value="ECO:0007669"/>
    <property type="project" value="UniProtKB-SubCell"/>
</dbReference>
<feature type="transmembrane region" description="Helical" evidence="5">
    <location>
        <begin position="187"/>
        <end position="208"/>
    </location>
</feature>
<sequence length="382" mass="38901">MTCTRGTAHRSLALGAGGVHHHRLGVGGAGHAPHEAIDAHGLPYCSGVTDPDVTDASPPPVLVWRWLPAAAALVAAIPAVLITALVDVESGAALALGMIPALAIGIPRPRRRRVIILAASAILGVPITLGAAVSPWPALALATLLILPVLATWGAQRLDRPRLSTLLIVLAPPMVGIGLSLDGLSAGLRLTGLFIVGAIITFIVAVAIPESRLPGSDGNAGSPPPRLPGVAYGLTLGVVGVITAGIGFAFDLDHVGWACAAALLVMRPDAALQQWRTIGRFVSVLVGAAAAALLVESAPDSWVFAVAVGVVLAAAGGTRGSRWYILPAFTTFLVILMLTADDVASAPGRFAERTGETALGLVVAAVIGFGAPAVSRRFTRNR</sequence>
<feature type="transmembrane region" description="Helical" evidence="5">
    <location>
        <begin position="66"/>
        <end position="85"/>
    </location>
</feature>
<keyword evidence="4 5" id="KW-0472">Membrane</keyword>
<evidence type="ECO:0000313" key="7">
    <source>
        <dbReference type="EMBL" id="AZG47400.1"/>
    </source>
</evidence>
<feature type="transmembrane region" description="Helical" evidence="5">
    <location>
        <begin position="114"/>
        <end position="132"/>
    </location>
</feature>
<protein>
    <recommendedName>
        <fullName evidence="6">Integral membrane bound transporter domain-containing protein</fullName>
    </recommendedName>
</protein>
<name>A0A3G8JTB5_9ACTN</name>
<keyword evidence="8" id="KW-1185">Reference proteome</keyword>
<feature type="transmembrane region" description="Helical" evidence="5">
    <location>
        <begin position="229"/>
        <end position="248"/>
    </location>
</feature>
<feature type="transmembrane region" description="Helical" evidence="5">
    <location>
        <begin position="358"/>
        <end position="375"/>
    </location>
</feature>
<feature type="transmembrane region" description="Helical" evidence="5">
    <location>
        <begin position="163"/>
        <end position="181"/>
    </location>
</feature>
<evidence type="ECO:0000256" key="4">
    <source>
        <dbReference type="ARBA" id="ARBA00023136"/>
    </source>
</evidence>
<feature type="transmembrane region" description="Helical" evidence="5">
    <location>
        <begin position="324"/>
        <end position="346"/>
    </location>
</feature>
<evidence type="ECO:0000256" key="2">
    <source>
        <dbReference type="ARBA" id="ARBA00022692"/>
    </source>
</evidence>
<accession>A0A3G8JTB5</accession>
<dbReference type="OrthoDB" id="3829429at2"/>
<comment type="subcellular location">
    <subcellularLocation>
        <location evidence="1">Membrane</location>
        <topology evidence="1">Multi-pass membrane protein</topology>
    </subcellularLocation>
</comment>
<dbReference type="EMBL" id="CP033972">
    <property type="protein sequence ID" value="AZG47400.1"/>
    <property type="molecule type" value="Genomic_DNA"/>
</dbReference>
<dbReference type="InterPro" id="IPR049453">
    <property type="entry name" value="Memb_transporter_dom"/>
</dbReference>
<proteinExistence type="predicted"/>
<keyword evidence="3 5" id="KW-1133">Transmembrane helix</keyword>
<dbReference type="AlphaFoldDB" id="A0A3G8JTB5"/>
<gene>
    <name evidence="7" type="ORF">D7316_04009</name>
</gene>
<dbReference type="Pfam" id="PF13515">
    <property type="entry name" value="FUSC_2"/>
    <property type="match status" value="1"/>
</dbReference>
<dbReference type="KEGG" id="gom:D7316_04009"/>
<dbReference type="Proteomes" id="UP000271469">
    <property type="component" value="Chromosome"/>
</dbReference>
<evidence type="ECO:0000259" key="6">
    <source>
        <dbReference type="Pfam" id="PF13515"/>
    </source>
</evidence>